<reference evidence="3" key="1">
    <citation type="submission" date="2022-09" db="EMBL/GenBank/DDBJ databases">
        <authorList>
            <person name="Yuan C."/>
            <person name="Ke Z."/>
        </authorList>
    </citation>
    <scope>NUCLEOTIDE SEQUENCE</scope>
    <source>
        <strain evidence="3">LB-8</strain>
    </source>
</reference>
<dbReference type="PROSITE" id="PS51257">
    <property type="entry name" value="PROKAR_LIPOPROTEIN"/>
    <property type="match status" value="1"/>
</dbReference>
<sequence>MQKNIWIILAVSFLFACTNNGAGKKDTEQKKEVPPAAAAGQKSIPSEISKRVGNTTIKIAYTAPAVRGRVIWGKLVPYDKIWVTGAHNATSLEIGEDFRVGNKTIPAGKYALFTIPGKEQWTVILNKNWNQHQADDYKESDDMVRLKVEPKITEQVVERLKFEIDQTGERTANVIMSWEKIRVPFSIEIL</sequence>
<dbReference type="AlphaFoldDB" id="A0A9X2XP06"/>
<evidence type="ECO:0000256" key="2">
    <source>
        <dbReference type="SAM" id="SignalP"/>
    </source>
</evidence>
<name>A0A9X2XP06_9BACT</name>
<comment type="caution">
    <text evidence="3">The sequence shown here is derived from an EMBL/GenBank/DDBJ whole genome shotgun (WGS) entry which is preliminary data.</text>
</comment>
<evidence type="ECO:0000256" key="1">
    <source>
        <dbReference type="SAM" id="MobiDB-lite"/>
    </source>
</evidence>
<dbReference type="EMBL" id="JAOTIF010000009">
    <property type="protein sequence ID" value="MCU7550123.1"/>
    <property type="molecule type" value="Genomic_DNA"/>
</dbReference>
<dbReference type="RefSeq" id="WP_279297563.1">
    <property type="nucleotide sequence ID" value="NZ_JAOTIF010000009.1"/>
</dbReference>
<accession>A0A9X2XP06</accession>
<feature type="compositionally biased region" description="Basic and acidic residues" evidence="1">
    <location>
        <begin position="23"/>
        <end position="33"/>
    </location>
</feature>
<keyword evidence="4" id="KW-1185">Reference proteome</keyword>
<dbReference type="Proteomes" id="UP001155483">
    <property type="component" value="Unassembled WGS sequence"/>
</dbReference>
<keyword evidence="2" id="KW-0732">Signal</keyword>
<evidence type="ECO:0000313" key="3">
    <source>
        <dbReference type="EMBL" id="MCU7550123.1"/>
    </source>
</evidence>
<feature type="chain" id="PRO_5040859488" evidence="2">
    <location>
        <begin position="22"/>
        <end position="190"/>
    </location>
</feature>
<reference evidence="3" key="2">
    <citation type="submission" date="2023-04" db="EMBL/GenBank/DDBJ databases">
        <title>Paracnuella aquatica gen. nov., sp. nov., a member of the family Chitinophagaceae isolated from a hot spring.</title>
        <authorList>
            <person name="Wang C."/>
        </authorList>
    </citation>
    <scope>NUCLEOTIDE SEQUENCE</scope>
    <source>
        <strain evidence="3">LB-8</strain>
    </source>
</reference>
<proteinExistence type="predicted"/>
<gene>
    <name evidence="3" type="ORF">OCK74_13450</name>
</gene>
<organism evidence="3 4">
    <name type="scientific">Paraflavisolibacter caeni</name>
    <dbReference type="NCBI Taxonomy" id="2982496"/>
    <lineage>
        <taxon>Bacteria</taxon>
        <taxon>Pseudomonadati</taxon>
        <taxon>Bacteroidota</taxon>
        <taxon>Chitinophagia</taxon>
        <taxon>Chitinophagales</taxon>
        <taxon>Chitinophagaceae</taxon>
        <taxon>Paraflavisolibacter</taxon>
    </lineage>
</organism>
<protein>
    <submittedName>
        <fullName evidence="3">DUF2911 domain-containing protein</fullName>
    </submittedName>
</protein>
<evidence type="ECO:0000313" key="4">
    <source>
        <dbReference type="Proteomes" id="UP001155483"/>
    </source>
</evidence>
<feature type="region of interest" description="Disordered" evidence="1">
    <location>
        <begin position="23"/>
        <end position="44"/>
    </location>
</feature>
<dbReference type="InterPro" id="IPR021314">
    <property type="entry name" value="DUF2911"/>
</dbReference>
<feature type="signal peptide" evidence="2">
    <location>
        <begin position="1"/>
        <end position="21"/>
    </location>
</feature>
<dbReference type="Pfam" id="PF11138">
    <property type="entry name" value="DUF2911"/>
    <property type="match status" value="1"/>
</dbReference>